<dbReference type="OrthoDB" id="2423977at2759"/>
<feature type="region of interest" description="Disordered" evidence="1">
    <location>
        <begin position="561"/>
        <end position="582"/>
    </location>
</feature>
<dbReference type="Gene3D" id="3.80.10.10">
    <property type="entry name" value="Ribonuclease Inhibitor"/>
    <property type="match status" value="1"/>
</dbReference>
<reference evidence="2" key="1">
    <citation type="journal article" date="2020" name="Fungal Divers.">
        <title>Resolving the Mortierellaceae phylogeny through synthesis of multi-gene phylogenetics and phylogenomics.</title>
        <authorList>
            <person name="Vandepol N."/>
            <person name="Liber J."/>
            <person name="Desiro A."/>
            <person name="Na H."/>
            <person name="Kennedy M."/>
            <person name="Barry K."/>
            <person name="Grigoriev I.V."/>
            <person name="Miller A.N."/>
            <person name="O'Donnell K."/>
            <person name="Stajich J.E."/>
            <person name="Bonito G."/>
        </authorList>
    </citation>
    <scope>NUCLEOTIDE SEQUENCE</scope>
    <source>
        <strain evidence="2">NVP60</strain>
    </source>
</reference>
<accession>A0A9P6URC3</accession>
<evidence type="ECO:0000256" key="1">
    <source>
        <dbReference type="SAM" id="MobiDB-lite"/>
    </source>
</evidence>
<sequence>MWSKYDAWNIQQVPPAEILPYILTDEFKSLCRVDLLCPKYVRQFQTQNALLFRYFLMILSREATWALARPILGQLRTLTIPTSDIGRYFRVIDQLASLEHVQFQMDESLDSEQRTYFDVEPEASDFTRMTKERKDAVMRDVIQFVKDLTRLFPGTVKTATFLDAVLWPQPRLSFSEETQLEVYRLLPPLARPMKLTASNWVQFMAHPRTMDLGAVKEIVCKDITSHSFGRLFEDSLLQKCRALTLLDIPSLGLGSFAWAVQEKRELDALKNNNSKTYGPGSTTLLLDTDRPAYVQHGLAPLESVNIVAALKPFADEVDDIAFAFSETLTTLTAHAATVVHQFPRTARFGRGWVTLLRLKHLSLHAVNARLVIDRRLLSVCPNLESIHISDDTFQYQCQDLHPQLCLPASLARLTNLTLAGWAALTFHPDTLHTTRDVTYLDITHLGNGSCYIPPIEELNQSFGPPTAATFQDYQSEGGGVGAMESPPPTTIFRPHWSWDWCLPQLNTLFLSSEFAYRFQFQMLRGCPALEVLSLNISTSTGQHPREVTISDLYAPVTSYNDNDSDSDAFSTQQQQQQEYRRQERIRAPRLRSLRLFGRWVLRDAFLPEFLTETFPNLKTLRERGWDVGDDGITCQGLVRCIRAAASSQKLTLEHLDLSLPKPTLEELAALGMVSGLGTPEGKTFSMNVYVTGTKYFLLENPANPAVVI</sequence>
<dbReference type="SUPFAM" id="SSF52047">
    <property type="entry name" value="RNI-like"/>
    <property type="match status" value="1"/>
</dbReference>
<evidence type="ECO:0000313" key="3">
    <source>
        <dbReference type="Proteomes" id="UP000823405"/>
    </source>
</evidence>
<name>A0A9P6URC3_9FUNG</name>
<organism evidence="2 3">
    <name type="scientific">Linnemannia gamsii</name>
    <dbReference type="NCBI Taxonomy" id="64522"/>
    <lineage>
        <taxon>Eukaryota</taxon>
        <taxon>Fungi</taxon>
        <taxon>Fungi incertae sedis</taxon>
        <taxon>Mucoromycota</taxon>
        <taxon>Mortierellomycotina</taxon>
        <taxon>Mortierellomycetes</taxon>
        <taxon>Mortierellales</taxon>
        <taxon>Mortierellaceae</taxon>
        <taxon>Linnemannia</taxon>
    </lineage>
</organism>
<keyword evidence="3" id="KW-1185">Reference proteome</keyword>
<feature type="compositionally biased region" description="Polar residues" evidence="1">
    <location>
        <begin position="561"/>
        <end position="571"/>
    </location>
</feature>
<protein>
    <submittedName>
        <fullName evidence="2">Uncharacterized protein</fullName>
    </submittedName>
</protein>
<dbReference type="InterPro" id="IPR032675">
    <property type="entry name" value="LRR_dom_sf"/>
</dbReference>
<gene>
    <name evidence="2" type="ORF">BGZ97_007009</name>
</gene>
<proteinExistence type="predicted"/>
<comment type="caution">
    <text evidence="2">The sequence shown here is derived from an EMBL/GenBank/DDBJ whole genome shotgun (WGS) entry which is preliminary data.</text>
</comment>
<dbReference type="EMBL" id="JAAAIN010000310">
    <property type="protein sequence ID" value="KAG0316357.1"/>
    <property type="molecule type" value="Genomic_DNA"/>
</dbReference>
<evidence type="ECO:0000313" key="2">
    <source>
        <dbReference type="EMBL" id="KAG0316357.1"/>
    </source>
</evidence>
<dbReference type="AlphaFoldDB" id="A0A9P6URC3"/>
<dbReference type="Proteomes" id="UP000823405">
    <property type="component" value="Unassembled WGS sequence"/>
</dbReference>